<gene>
    <name evidence="1" type="ORF">ARMOST_02712</name>
</gene>
<reference evidence="2" key="1">
    <citation type="journal article" date="2017" name="Nat. Ecol. Evol.">
        <title>Genome expansion and lineage-specific genetic innovations in the forest pathogenic fungi Armillaria.</title>
        <authorList>
            <person name="Sipos G."/>
            <person name="Prasanna A.N."/>
            <person name="Walter M.C."/>
            <person name="O'Connor E."/>
            <person name="Balint B."/>
            <person name="Krizsan K."/>
            <person name="Kiss B."/>
            <person name="Hess J."/>
            <person name="Varga T."/>
            <person name="Slot J."/>
            <person name="Riley R."/>
            <person name="Boka B."/>
            <person name="Rigling D."/>
            <person name="Barry K."/>
            <person name="Lee J."/>
            <person name="Mihaltcheva S."/>
            <person name="LaButti K."/>
            <person name="Lipzen A."/>
            <person name="Waldron R."/>
            <person name="Moloney N.M."/>
            <person name="Sperisen C."/>
            <person name="Kredics L."/>
            <person name="Vagvoelgyi C."/>
            <person name="Patrignani A."/>
            <person name="Fitzpatrick D."/>
            <person name="Nagy I."/>
            <person name="Doyle S."/>
            <person name="Anderson J.B."/>
            <person name="Grigoriev I.V."/>
            <person name="Gueldener U."/>
            <person name="Muensterkoetter M."/>
            <person name="Nagy L.G."/>
        </authorList>
    </citation>
    <scope>NUCLEOTIDE SEQUENCE [LARGE SCALE GENOMIC DNA]</scope>
    <source>
        <strain evidence="2">C18/9</strain>
    </source>
</reference>
<name>A0A284QSN0_ARMOS</name>
<protein>
    <submittedName>
        <fullName evidence="1">Uncharacterized protein</fullName>
    </submittedName>
</protein>
<proteinExistence type="predicted"/>
<organism evidence="1 2">
    <name type="scientific">Armillaria ostoyae</name>
    <name type="common">Armillaria root rot fungus</name>
    <dbReference type="NCBI Taxonomy" id="47428"/>
    <lineage>
        <taxon>Eukaryota</taxon>
        <taxon>Fungi</taxon>
        <taxon>Dikarya</taxon>
        <taxon>Basidiomycota</taxon>
        <taxon>Agaricomycotina</taxon>
        <taxon>Agaricomycetes</taxon>
        <taxon>Agaricomycetidae</taxon>
        <taxon>Agaricales</taxon>
        <taxon>Marasmiineae</taxon>
        <taxon>Physalacriaceae</taxon>
        <taxon>Armillaria</taxon>
    </lineage>
</organism>
<accession>A0A284QSN0</accession>
<dbReference type="AlphaFoldDB" id="A0A284QSN0"/>
<evidence type="ECO:0000313" key="2">
    <source>
        <dbReference type="Proteomes" id="UP000219338"/>
    </source>
</evidence>
<keyword evidence="2" id="KW-1185">Reference proteome</keyword>
<sequence>MLRDLHIMTTVNASIYAPAESTADMVFSNFQLLQVLFTAEVHPACRCQDTGTFPAESRLTLVRALEEMEEEILRSPVGRADSQ</sequence>
<evidence type="ECO:0000313" key="1">
    <source>
        <dbReference type="EMBL" id="SJK99413.1"/>
    </source>
</evidence>
<dbReference type="EMBL" id="FUEG01000002">
    <property type="protein sequence ID" value="SJK99413.1"/>
    <property type="molecule type" value="Genomic_DNA"/>
</dbReference>
<dbReference type="Proteomes" id="UP000219338">
    <property type="component" value="Unassembled WGS sequence"/>
</dbReference>